<reference evidence="2 3" key="1">
    <citation type="submission" date="2019-03" db="EMBL/GenBank/DDBJ databases">
        <title>Genomic Encyclopedia of Type Strains, Phase IV (KMG-IV): sequencing the most valuable type-strain genomes for metagenomic binning, comparative biology and taxonomic classification.</title>
        <authorList>
            <person name="Goeker M."/>
        </authorList>
    </citation>
    <scope>NUCLEOTIDE SEQUENCE [LARGE SCALE GENOMIC DNA]</scope>
    <source>
        <strain evidence="2 3">DSM 45934</strain>
    </source>
</reference>
<dbReference type="RefSeq" id="WP_132124311.1">
    <property type="nucleotide sequence ID" value="NZ_SLWS01000012.1"/>
</dbReference>
<evidence type="ECO:0000256" key="1">
    <source>
        <dbReference type="SAM" id="MobiDB-lite"/>
    </source>
</evidence>
<dbReference type="Proteomes" id="UP000295680">
    <property type="component" value="Unassembled WGS sequence"/>
</dbReference>
<dbReference type="EMBL" id="SLWS01000012">
    <property type="protein sequence ID" value="TCO52371.1"/>
    <property type="molecule type" value="Genomic_DNA"/>
</dbReference>
<gene>
    <name evidence="2" type="ORF">EV192_112103</name>
</gene>
<evidence type="ECO:0000313" key="2">
    <source>
        <dbReference type="EMBL" id="TCO52371.1"/>
    </source>
</evidence>
<feature type="region of interest" description="Disordered" evidence="1">
    <location>
        <begin position="27"/>
        <end position="46"/>
    </location>
</feature>
<keyword evidence="3" id="KW-1185">Reference proteome</keyword>
<comment type="caution">
    <text evidence="2">The sequence shown here is derived from an EMBL/GenBank/DDBJ whole genome shotgun (WGS) entry which is preliminary data.</text>
</comment>
<dbReference type="AlphaFoldDB" id="A0A4R2J272"/>
<accession>A0A4R2J272</accession>
<evidence type="ECO:0000313" key="3">
    <source>
        <dbReference type="Proteomes" id="UP000295680"/>
    </source>
</evidence>
<dbReference type="OrthoDB" id="3531020at2"/>
<sequence length="126" mass="13614">MITLTEATGHVDELVAAALAQLPPARADKIAGDPAPCDDPTDGGPPGRVTAVAEYQVQGLDEQDYPQYLDTLYEWWTGHGFQVLADARPGGQYIWVEHKADGYRMAVQANDLGALYLTATSPCVWP</sequence>
<proteinExistence type="predicted"/>
<organism evidence="2 3">
    <name type="scientific">Actinocrispum wychmicini</name>
    <dbReference type="NCBI Taxonomy" id="1213861"/>
    <lineage>
        <taxon>Bacteria</taxon>
        <taxon>Bacillati</taxon>
        <taxon>Actinomycetota</taxon>
        <taxon>Actinomycetes</taxon>
        <taxon>Pseudonocardiales</taxon>
        <taxon>Pseudonocardiaceae</taxon>
        <taxon>Actinocrispum</taxon>
    </lineage>
</organism>
<name>A0A4R2J272_9PSEU</name>
<protein>
    <submittedName>
        <fullName evidence="2">Uncharacterized protein</fullName>
    </submittedName>
</protein>